<evidence type="ECO:0000313" key="1">
    <source>
        <dbReference type="EMBL" id="CAF2812463.1"/>
    </source>
</evidence>
<sequence length="138" mass="15980">MKTLSSLHLRAMGPIPIRIIINLLLMVEKKKKHGNNYKLFQSLRKQQDKFNSDFSDFQQFILPINLRPNENVTITLVYEDLLIRRFDRFTHTLSVNPGSIVEDFQLTLTIQENRPLVNLSVTAPGYWGLELILGGIQE</sequence>
<reference evidence="1" key="1">
    <citation type="submission" date="2021-02" db="EMBL/GenBank/DDBJ databases">
        <authorList>
            <person name="Bekaert M."/>
        </authorList>
    </citation>
    <scope>NUCLEOTIDE SEQUENCE</scope>
    <source>
        <strain evidence="1">IoA-00</strain>
    </source>
</reference>
<organism evidence="1 2">
    <name type="scientific">Lepeophtheirus salmonis</name>
    <name type="common">Salmon louse</name>
    <name type="synonym">Caligus salmonis</name>
    <dbReference type="NCBI Taxonomy" id="72036"/>
    <lineage>
        <taxon>Eukaryota</taxon>
        <taxon>Metazoa</taxon>
        <taxon>Ecdysozoa</taxon>
        <taxon>Arthropoda</taxon>
        <taxon>Crustacea</taxon>
        <taxon>Multicrustacea</taxon>
        <taxon>Hexanauplia</taxon>
        <taxon>Copepoda</taxon>
        <taxon>Siphonostomatoida</taxon>
        <taxon>Caligidae</taxon>
        <taxon>Lepeophtheirus</taxon>
    </lineage>
</organism>
<dbReference type="PANTHER" id="PTHR10338">
    <property type="entry name" value="INTER-ALPHA-TRYPSIN INHIBITOR HEAVY CHAIN FAMILY MEMBER"/>
    <property type="match status" value="1"/>
</dbReference>
<dbReference type="Proteomes" id="UP000675881">
    <property type="component" value="Chromosome 11"/>
</dbReference>
<dbReference type="AlphaFoldDB" id="A0A7R8CGN5"/>
<dbReference type="InterPro" id="IPR050934">
    <property type="entry name" value="ITIH"/>
</dbReference>
<dbReference type="OrthoDB" id="299997at2759"/>
<evidence type="ECO:0000313" key="2">
    <source>
        <dbReference type="Proteomes" id="UP000675881"/>
    </source>
</evidence>
<gene>
    <name evidence="1" type="ORF">LSAA_3210</name>
</gene>
<proteinExistence type="predicted"/>
<dbReference type="PANTHER" id="PTHR10338:SF108">
    <property type="entry name" value="INTER-ALPHA-TRYPSIN INHIBITOR HEAVY CHAIN H4-LIKE PROTEIN"/>
    <property type="match status" value="1"/>
</dbReference>
<protein>
    <submittedName>
        <fullName evidence="1">(salmon louse) hypothetical protein</fullName>
    </submittedName>
</protein>
<keyword evidence="2" id="KW-1185">Reference proteome</keyword>
<name>A0A7R8CGN5_LEPSM</name>
<dbReference type="EMBL" id="HG994590">
    <property type="protein sequence ID" value="CAF2812463.1"/>
    <property type="molecule type" value="Genomic_DNA"/>
</dbReference>
<accession>A0A7R8CGN5</accession>